<keyword evidence="5" id="KW-1015">Disulfide bond</keyword>
<evidence type="ECO:0000313" key="8">
    <source>
        <dbReference type="EMBL" id="MBI2875777.1"/>
    </source>
</evidence>
<comment type="caution">
    <text evidence="8">The sequence shown here is derived from an EMBL/GenBank/DDBJ whole genome shotgun (WGS) entry which is preliminary data.</text>
</comment>
<evidence type="ECO:0000256" key="1">
    <source>
        <dbReference type="ARBA" id="ARBA00022714"/>
    </source>
</evidence>
<dbReference type="AlphaFoldDB" id="A0A932CM93"/>
<gene>
    <name evidence="8" type="ORF">HYY20_02725</name>
</gene>
<name>A0A932CM93_UNCTE</name>
<proteinExistence type="predicted"/>
<comment type="cofactor">
    <cofactor evidence="6">
        <name>[2Fe-2S] cluster</name>
        <dbReference type="ChEBI" id="CHEBI:190135"/>
    </cofactor>
</comment>
<evidence type="ECO:0000256" key="2">
    <source>
        <dbReference type="ARBA" id="ARBA00022723"/>
    </source>
</evidence>
<dbReference type="Pfam" id="PF00355">
    <property type="entry name" value="Rieske"/>
    <property type="match status" value="1"/>
</dbReference>
<feature type="domain" description="Rieske" evidence="7">
    <location>
        <begin position="21"/>
        <end position="114"/>
    </location>
</feature>
<dbReference type="PRINTS" id="PR00162">
    <property type="entry name" value="RIESKE"/>
</dbReference>
<evidence type="ECO:0000313" key="9">
    <source>
        <dbReference type="Proteomes" id="UP000769766"/>
    </source>
</evidence>
<evidence type="ECO:0000259" key="7">
    <source>
        <dbReference type="PROSITE" id="PS51296"/>
    </source>
</evidence>
<dbReference type="InterPro" id="IPR014349">
    <property type="entry name" value="Rieske_Fe-S_prot"/>
</dbReference>
<dbReference type="GO" id="GO:0046872">
    <property type="term" value="F:metal ion binding"/>
    <property type="evidence" value="ECO:0007669"/>
    <property type="project" value="UniProtKB-KW"/>
</dbReference>
<sequence>MEFAYPLLRSFSPVQRGEAEPVIVSLEEVPPGSVRPILYGGNPSLILHHPEGIVAVSLVCPHLGCIVKWDGERQRFQCPCHDGYFGPTGQVISGPPPVSLEPLEIKVAGDKLIVGAA</sequence>
<dbReference type="Gene3D" id="2.102.10.10">
    <property type="entry name" value="Rieske [2Fe-2S] iron-sulphur domain"/>
    <property type="match status" value="1"/>
</dbReference>
<evidence type="ECO:0000256" key="3">
    <source>
        <dbReference type="ARBA" id="ARBA00023004"/>
    </source>
</evidence>
<dbReference type="PROSITE" id="PS51296">
    <property type="entry name" value="RIESKE"/>
    <property type="match status" value="1"/>
</dbReference>
<dbReference type="SUPFAM" id="SSF50022">
    <property type="entry name" value="ISP domain"/>
    <property type="match status" value="1"/>
</dbReference>
<organism evidence="8 9">
    <name type="scientific">Tectimicrobiota bacterium</name>
    <dbReference type="NCBI Taxonomy" id="2528274"/>
    <lineage>
        <taxon>Bacteria</taxon>
        <taxon>Pseudomonadati</taxon>
        <taxon>Nitrospinota/Tectimicrobiota group</taxon>
        <taxon>Candidatus Tectimicrobiota</taxon>
    </lineage>
</organism>
<dbReference type="InterPro" id="IPR005805">
    <property type="entry name" value="Rieske_Fe-S_prot_C"/>
</dbReference>
<protein>
    <submittedName>
        <fullName evidence="8">Rieske 2Fe-2S domain-containing protein</fullName>
    </submittedName>
</protein>
<dbReference type="GO" id="GO:0016020">
    <property type="term" value="C:membrane"/>
    <property type="evidence" value="ECO:0007669"/>
    <property type="project" value="InterPro"/>
</dbReference>
<dbReference type="InterPro" id="IPR036922">
    <property type="entry name" value="Rieske_2Fe-2S_sf"/>
</dbReference>
<evidence type="ECO:0000256" key="4">
    <source>
        <dbReference type="ARBA" id="ARBA00023014"/>
    </source>
</evidence>
<evidence type="ECO:0000256" key="5">
    <source>
        <dbReference type="ARBA" id="ARBA00023157"/>
    </source>
</evidence>
<dbReference type="Proteomes" id="UP000769766">
    <property type="component" value="Unassembled WGS sequence"/>
</dbReference>
<evidence type="ECO:0000256" key="6">
    <source>
        <dbReference type="ARBA" id="ARBA00034078"/>
    </source>
</evidence>
<dbReference type="GO" id="GO:0051537">
    <property type="term" value="F:2 iron, 2 sulfur cluster binding"/>
    <property type="evidence" value="ECO:0007669"/>
    <property type="project" value="UniProtKB-KW"/>
</dbReference>
<accession>A0A932CM93</accession>
<dbReference type="CDD" id="cd03467">
    <property type="entry name" value="Rieske"/>
    <property type="match status" value="1"/>
</dbReference>
<dbReference type="PANTHER" id="PTHR10134">
    <property type="entry name" value="CYTOCHROME B-C1 COMPLEX SUBUNIT RIESKE, MITOCHONDRIAL"/>
    <property type="match status" value="1"/>
</dbReference>
<keyword evidence="3" id="KW-0408">Iron</keyword>
<keyword evidence="4" id="KW-0411">Iron-sulfur</keyword>
<reference evidence="8" key="1">
    <citation type="submission" date="2020-07" db="EMBL/GenBank/DDBJ databases">
        <title>Huge and variable diversity of episymbiotic CPR bacteria and DPANN archaea in groundwater ecosystems.</title>
        <authorList>
            <person name="He C.Y."/>
            <person name="Keren R."/>
            <person name="Whittaker M."/>
            <person name="Farag I.F."/>
            <person name="Doudna J."/>
            <person name="Cate J.H.D."/>
            <person name="Banfield J.F."/>
        </authorList>
    </citation>
    <scope>NUCLEOTIDE SEQUENCE</scope>
    <source>
        <strain evidence="8">NC_groundwater_672_Ag_B-0.1um_62_36</strain>
    </source>
</reference>
<keyword evidence="2" id="KW-0479">Metal-binding</keyword>
<keyword evidence="1" id="KW-0001">2Fe-2S</keyword>
<dbReference type="InterPro" id="IPR017941">
    <property type="entry name" value="Rieske_2Fe-2S"/>
</dbReference>
<dbReference type="EMBL" id="JACPRF010000081">
    <property type="protein sequence ID" value="MBI2875777.1"/>
    <property type="molecule type" value="Genomic_DNA"/>
</dbReference>